<dbReference type="Proteomes" id="UP000231198">
    <property type="component" value="Unassembled WGS sequence"/>
</dbReference>
<evidence type="ECO:0000313" key="2">
    <source>
        <dbReference type="EMBL" id="PIS15844.1"/>
    </source>
</evidence>
<dbReference type="Pfam" id="PF18915">
    <property type="entry name" value="DUF5667"/>
    <property type="match status" value="1"/>
</dbReference>
<sequence length="180" mass="20681">MFRKILVPLVFVFVFLVIPPAIYLLDYSQTFTMQQEKISYTLPYPGILPDHPLYFIKAIRDRLLQMRTRDNIKKAEVYLLLSDKRVAMTLALAKKGKDKLAITTFSKGEKYFSYIPKLLSDSKKQGVSPQSDFVNTLKLSNAKHREVAETLLKELPQGQNEAIGQILKMNTEIKAELEKL</sequence>
<comment type="caution">
    <text evidence="2">The sequence shown here is derived from an EMBL/GenBank/DDBJ whole genome shotgun (WGS) entry which is preliminary data.</text>
</comment>
<gene>
    <name evidence="2" type="ORF">COT62_01510</name>
</gene>
<organism evidence="2 3">
    <name type="scientific">Candidatus Roizmanbacteria bacterium CG09_land_8_20_14_0_10_41_9</name>
    <dbReference type="NCBI Taxonomy" id="1974850"/>
    <lineage>
        <taxon>Bacteria</taxon>
        <taxon>Candidatus Roizmaniibacteriota</taxon>
    </lineage>
</organism>
<dbReference type="AlphaFoldDB" id="A0A2H0WT45"/>
<evidence type="ECO:0000313" key="3">
    <source>
        <dbReference type="Proteomes" id="UP000231198"/>
    </source>
</evidence>
<dbReference type="EMBL" id="PEZG01000033">
    <property type="protein sequence ID" value="PIS15844.1"/>
    <property type="molecule type" value="Genomic_DNA"/>
</dbReference>
<feature type="domain" description="DUF5667" evidence="1">
    <location>
        <begin position="46"/>
        <end position="157"/>
    </location>
</feature>
<protein>
    <recommendedName>
        <fullName evidence="1">DUF5667 domain-containing protein</fullName>
    </recommendedName>
</protein>
<accession>A0A2H0WT45</accession>
<name>A0A2H0WT45_9BACT</name>
<proteinExistence type="predicted"/>
<reference evidence="3" key="1">
    <citation type="submission" date="2017-09" db="EMBL/GenBank/DDBJ databases">
        <title>Depth-based differentiation of microbial function through sediment-hosted aquifers and enrichment of novel symbionts in the deep terrestrial subsurface.</title>
        <authorList>
            <person name="Probst A.J."/>
            <person name="Ladd B."/>
            <person name="Jarett J.K."/>
            <person name="Geller-Mcgrath D.E."/>
            <person name="Sieber C.M.K."/>
            <person name="Emerson J.B."/>
            <person name="Anantharaman K."/>
            <person name="Thomas B.C."/>
            <person name="Malmstrom R."/>
            <person name="Stieglmeier M."/>
            <person name="Klingl A."/>
            <person name="Woyke T."/>
            <person name="Ryan C.M."/>
            <person name="Banfield J.F."/>
        </authorList>
    </citation>
    <scope>NUCLEOTIDE SEQUENCE [LARGE SCALE GENOMIC DNA]</scope>
</reference>
<dbReference type="InterPro" id="IPR043725">
    <property type="entry name" value="DUF5667"/>
</dbReference>
<evidence type="ECO:0000259" key="1">
    <source>
        <dbReference type="Pfam" id="PF18915"/>
    </source>
</evidence>